<dbReference type="Pfam" id="PF01408">
    <property type="entry name" value="GFO_IDH_MocA"/>
    <property type="match status" value="1"/>
</dbReference>
<dbReference type="SUPFAM" id="SSF51735">
    <property type="entry name" value="NAD(P)-binding Rossmann-fold domains"/>
    <property type="match status" value="1"/>
</dbReference>
<accession>A0AAW8U0S7</accession>
<gene>
    <name evidence="3" type="ORF">P7H43_05175</name>
</gene>
<feature type="domain" description="Gfo/Idh/MocA-like oxidoreductase N-terminal" evidence="1">
    <location>
        <begin position="1"/>
        <end position="120"/>
    </location>
</feature>
<proteinExistence type="predicted"/>
<evidence type="ECO:0000313" key="3">
    <source>
        <dbReference type="EMBL" id="MDT2809867.1"/>
    </source>
</evidence>
<dbReference type="InterPro" id="IPR000683">
    <property type="entry name" value="Gfo/Idh/MocA-like_OxRdtase_N"/>
</dbReference>
<sequence>MKIGVIGIGNIAQKAYLPLYGQNRGQGDFIFATTNQKTKELLAKEYGFTHCVTSLEELLEEGISACLIHAATEVHSEYVRRCLEVGVHVFVDKPIAEDPVIVAELLQLAKEKNLLLMAGFNRRFAPLVKPLKDQTDKHLLILQKHRIDAPQPVKFVVYDLFLHLVDTAVYLLDEEIEELQARGVVKDGLLYQAHLTLHTKDTVATLHMDLTSGVNQESYQLIAPGGNYELQELTQLTQVTQEAVIQHRGNDWETTLHKRGFEPMLQAFLAVLRGEKVDLRQDNVLKSHELCEAFLQALKDSSQD</sequence>
<dbReference type="AlphaFoldDB" id="A0AAW8U0S7"/>
<dbReference type="InterPro" id="IPR051317">
    <property type="entry name" value="Gfo/Idh/MocA_oxidoreduct"/>
</dbReference>
<dbReference type="PANTHER" id="PTHR43708">
    <property type="entry name" value="CONSERVED EXPRESSED OXIDOREDUCTASE (EUROFUNG)"/>
    <property type="match status" value="1"/>
</dbReference>
<reference evidence="3" key="1">
    <citation type="submission" date="2023-03" db="EMBL/GenBank/DDBJ databases">
        <authorList>
            <person name="Shen W."/>
            <person name="Cai J."/>
        </authorList>
    </citation>
    <scope>NUCLEOTIDE SEQUENCE</scope>
    <source>
        <strain evidence="3">B226-2</strain>
    </source>
</reference>
<dbReference type="InterPro" id="IPR036291">
    <property type="entry name" value="NAD(P)-bd_dom_sf"/>
</dbReference>
<dbReference type="Gene3D" id="3.30.360.10">
    <property type="entry name" value="Dihydrodipicolinate Reductase, domain 2"/>
    <property type="match status" value="1"/>
</dbReference>
<evidence type="ECO:0000259" key="1">
    <source>
        <dbReference type="Pfam" id="PF01408"/>
    </source>
</evidence>
<protein>
    <submittedName>
        <fullName evidence="3">Gfo/Idh/MocA family oxidoreductase</fullName>
    </submittedName>
</protein>
<dbReference type="EMBL" id="JARQBJ010000002">
    <property type="protein sequence ID" value="MDT2809867.1"/>
    <property type="molecule type" value="Genomic_DNA"/>
</dbReference>
<dbReference type="Gene3D" id="3.40.50.720">
    <property type="entry name" value="NAD(P)-binding Rossmann-like Domain"/>
    <property type="match status" value="1"/>
</dbReference>
<dbReference type="PANTHER" id="PTHR43708:SF4">
    <property type="entry name" value="OXIDOREDUCTASE YCEM-RELATED"/>
    <property type="match status" value="1"/>
</dbReference>
<dbReference type="Proteomes" id="UP001256711">
    <property type="component" value="Unassembled WGS sequence"/>
</dbReference>
<evidence type="ECO:0000259" key="2">
    <source>
        <dbReference type="Pfam" id="PF21378"/>
    </source>
</evidence>
<dbReference type="InterPro" id="IPR048477">
    <property type="entry name" value="YceM-like_C"/>
</dbReference>
<feature type="domain" description="YceM-like C-terminal" evidence="2">
    <location>
        <begin position="126"/>
        <end position="237"/>
    </location>
</feature>
<comment type="caution">
    <text evidence="3">The sequence shown here is derived from an EMBL/GenBank/DDBJ whole genome shotgun (WGS) entry which is preliminary data.</text>
</comment>
<dbReference type="Pfam" id="PF21378">
    <property type="entry name" value="YceM-like_C"/>
    <property type="match status" value="1"/>
</dbReference>
<dbReference type="SUPFAM" id="SSF55347">
    <property type="entry name" value="Glyceraldehyde-3-phosphate dehydrogenase-like, C-terminal domain"/>
    <property type="match status" value="1"/>
</dbReference>
<name>A0AAW8U0S7_9ENTE</name>
<evidence type="ECO:0000313" key="4">
    <source>
        <dbReference type="Proteomes" id="UP001256711"/>
    </source>
</evidence>
<dbReference type="GO" id="GO:0000166">
    <property type="term" value="F:nucleotide binding"/>
    <property type="evidence" value="ECO:0007669"/>
    <property type="project" value="InterPro"/>
</dbReference>
<organism evidence="3 4">
    <name type="scientific">Enterococcus asini</name>
    <dbReference type="NCBI Taxonomy" id="57732"/>
    <lineage>
        <taxon>Bacteria</taxon>
        <taxon>Bacillati</taxon>
        <taxon>Bacillota</taxon>
        <taxon>Bacilli</taxon>
        <taxon>Lactobacillales</taxon>
        <taxon>Enterococcaceae</taxon>
        <taxon>Enterococcus</taxon>
    </lineage>
</organism>
<dbReference type="RefSeq" id="WP_311835193.1">
    <property type="nucleotide sequence ID" value="NZ_JARQBJ010000002.1"/>
</dbReference>